<name>A0A8D8X0J9_9HEMI</name>
<dbReference type="AlphaFoldDB" id="A0A8D8X0J9"/>
<dbReference type="EMBL" id="HBUF01248631">
    <property type="protein sequence ID" value="CAG6679292.1"/>
    <property type="molecule type" value="Transcribed_RNA"/>
</dbReference>
<protein>
    <submittedName>
        <fullName evidence="1">Uncharacterized protein</fullName>
    </submittedName>
</protein>
<organism evidence="1">
    <name type="scientific">Cacopsylla melanoneura</name>
    <dbReference type="NCBI Taxonomy" id="428564"/>
    <lineage>
        <taxon>Eukaryota</taxon>
        <taxon>Metazoa</taxon>
        <taxon>Ecdysozoa</taxon>
        <taxon>Arthropoda</taxon>
        <taxon>Hexapoda</taxon>
        <taxon>Insecta</taxon>
        <taxon>Pterygota</taxon>
        <taxon>Neoptera</taxon>
        <taxon>Paraneoptera</taxon>
        <taxon>Hemiptera</taxon>
        <taxon>Sternorrhyncha</taxon>
        <taxon>Psylloidea</taxon>
        <taxon>Psyllidae</taxon>
        <taxon>Psyllinae</taxon>
        <taxon>Cacopsylla</taxon>
    </lineage>
</organism>
<sequence length="106" mass="12302">MHISSVFLCDTCFGIYLLQISRIFHRKNGKNTIFFFSFFFELPGSGVFITTTLRSAWTFEVFEHITYFSTSDKHFPPTIIKPAFLVPPILEWCAICGYSTYSHELV</sequence>
<proteinExistence type="predicted"/>
<reference evidence="1" key="1">
    <citation type="submission" date="2021-05" db="EMBL/GenBank/DDBJ databases">
        <authorList>
            <person name="Alioto T."/>
            <person name="Alioto T."/>
            <person name="Gomez Garrido J."/>
        </authorList>
    </citation>
    <scope>NUCLEOTIDE SEQUENCE</scope>
</reference>
<evidence type="ECO:0000313" key="1">
    <source>
        <dbReference type="EMBL" id="CAG6679292.1"/>
    </source>
</evidence>
<accession>A0A8D8X0J9</accession>